<keyword evidence="1" id="KW-0472">Membrane</keyword>
<proteinExistence type="predicted"/>
<feature type="transmembrane region" description="Helical" evidence="1">
    <location>
        <begin position="7"/>
        <end position="29"/>
    </location>
</feature>
<evidence type="ECO:0000256" key="1">
    <source>
        <dbReference type="SAM" id="Phobius"/>
    </source>
</evidence>
<accession>A0A915A745</accession>
<evidence type="ECO:0000313" key="2">
    <source>
        <dbReference type="Proteomes" id="UP000887569"/>
    </source>
</evidence>
<feature type="transmembrane region" description="Helical" evidence="1">
    <location>
        <begin position="100"/>
        <end position="128"/>
    </location>
</feature>
<reference evidence="3" key="1">
    <citation type="submission" date="2022-11" db="UniProtKB">
        <authorList>
            <consortium name="WormBaseParasite"/>
        </authorList>
    </citation>
    <scope>IDENTIFICATION</scope>
</reference>
<dbReference type="WBParaSite" id="PgE236_g002_t01">
    <property type="protein sequence ID" value="PgE236_g002_t01"/>
    <property type="gene ID" value="PgE236_g002"/>
</dbReference>
<organism evidence="2 3">
    <name type="scientific">Parascaris univalens</name>
    <name type="common">Nematode worm</name>
    <dbReference type="NCBI Taxonomy" id="6257"/>
    <lineage>
        <taxon>Eukaryota</taxon>
        <taxon>Metazoa</taxon>
        <taxon>Ecdysozoa</taxon>
        <taxon>Nematoda</taxon>
        <taxon>Chromadorea</taxon>
        <taxon>Rhabditida</taxon>
        <taxon>Spirurina</taxon>
        <taxon>Ascaridomorpha</taxon>
        <taxon>Ascaridoidea</taxon>
        <taxon>Ascarididae</taxon>
        <taxon>Parascaris</taxon>
    </lineage>
</organism>
<keyword evidence="1" id="KW-0812">Transmembrane</keyword>
<dbReference type="AlphaFoldDB" id="A0A915A745"/>
<feature type="transmembrane region" description="Helical" evidence="1">
    <location>
        <begin position="73"/>
        <end position="94"/>
    </location>
</feature>
<keyword evidence="2" id="KW-1185">Reference proteome</keyword>
<dbReference type="Proteomes" id="UP000887569">
    <property type="component" value="Unplaced"/>
</dbReference>
<evidence type="ECO:0000313" key="3">
    <source>
        <dbReference type="WBParaSite" id="PgE236_g002_t01"/>
    </source>
</evidence>
<name>A0A915A745_PARUN</name>
<keyword evidence="1" id="KW-1133">Transmembrane helix</keyword>
<feature type="transmembrane region" description="Helical" evidence="1">
    <location>
        <begin position="35"/>
        <end position="61"/>
    </location>
</feature>
<sequence length="132" mass="14516">MAASISLILLRTATAICAAIAFLAVVVGITNKAGYALWMIPSLICVSILCLWSSFSLADCFLQLHRKYGWIRFAYMAMAPFAILTSYLTTVAFLTRSAQAVYFTWMTTAGFIEDAFFILLLPATAVLLNEPK</sequence>
<protein>
    <submittedName>
        <fullName evidence="3">Uncharacterized protein</fullName>
    </submittedName>
</protein>